<reference evidence="7 8" key="1">
    <citation type="journal article" date="2016" name="Nat. Commun.">
        <title>Thousands of microbial genomes shed light on interconnected biogeochemical processes in an aquifer system.</title>
        <authorList>
            <person name="Anantharaman K."/>
            <person name="Brown C.T."/>
            <person name="Hug L.A."/>
            <person name="Sharon I."/>
            <person name="Castelle C.J."/>
            <person name="Probst A.J."/>
            <person name="Thomas B.C."/>
            <person name="Singh A."/>
            <person name="Wilkins M.J."/>
            <person name="Karaoz U."/>
            <person name="Brodie E.L."/>
            <person name="Williams K.H."/>
            <person name="Hubbard S.S."/>
            <person name="Banfield J.F."/>
        </authorList>
    </citation>
    <scope>NUCLEOTIDE SEQUENCE [LARGE SCALE GENOMIC DNA]</scope>
</reference>
<dbReference type="Pfam" id="PF00327">
    <property type="entry name" value="Ribosomal_L30"/>
    <property type="match status" value="1"/>
</dbReference>
<dbReference type="SUPFAM" id="SSF55129">
    <property type="entry name" value="Ribosomal protein L30p/L7e"/>
    <property type="match status" value="1"/>
</dbReference>
<evidence type="ECO:0000256" key="2">
    <source>
        <dbReference type="ARBA" id="ARBA00011838"/>
    </source>
</evidence>
<dbReference type="Gene3D" id="3.30.1390.20">
    <property type="entry name" value="Ribosomal protein L30, ferredoxin-like fold domain"/>
    <property type="match status" value="1"/>
</dbReference>
<dbReference type="GO" id="GO:0022625">
    <property type="term" value="C:cytosolic large ribosomal subunit"/>
    <property type="evidence" value="ECO:0007669"/>
    <property type="project" value="TreeGrafter"/>
</dbReference>
<dbReference type="GO" id="GO:0003735">
    <property type="term" value="F:structural constituent of ribosome"/>
    <property type="evidence" value="ECO:0007669"/>
    <property type="project" value="InterPro"/>
</dbReference>
<dbReference type="HAMAP" id="MF_01371_B">
    <property type="entry name" value="Ribosomal_uL30_B"/>
    <property type="match status" value="1"/>
</dbReference>
<proteinExistence type="inferred from homology"/>
<comment type="caution">
    <text evidence="7">The sequence shown here is derived from an EMBL/GenBank/DDBJ whole genome shotgun (WGS) entry which is preliminary data.</text>
</comment>
<keyword evidence="3 5" id="KW-0689">Ribosomal protein</keyword>
<evidence type="ECO:0000259" key="6">
    <source>
        <dbReference type="Pfam" id="PF00327"/>
    </source>
</evidence>
<dbReference type="InterPro" id="IPR005996">
    <property type="entry name" value="Ribosomal_uL30_bac-type"/>
</dbReference>
<dbReference type="PANTHER" id="PTHR15892:SF2">
    <property type="entry name" value="LARGE RIBOSOMAL SUBUNIT PROTEIN UL30M"/>
    <property type="match status" value="1"/>
</dbReference>
<evidence type="ECO:0000256" key="3">
    <source>
        <dbReference type="ARBA" id="ARBA00022980"/>
    </source>
</evidence>
<dbReference type="InterPro" id="IPR036919">
    <property type="entry name" value="Ribo_uL30_ferredoxin-like_sf"/>
</dbReference>
<evidence type="ECO:0000313" key="7">
    <source>
        <dbReference type="EMBL" id="OGI41170.1"/>
    </source>
</evidence>
<protein>
    <recommendedName>
        <fullName evidence="5">Large ribosomal subunit protein uL30</fullName>
    </recommendedName>
</protein>
<evidence type="ECO:0000256" key="5">
    <source>
        <dbReference type="HAMAP-Rule" id="MF_01371"/>
    </source>
</evidence>
<gene>
    <name evidence="5" type="primary">rpmD</name>
    <name evidence="7" type="ORF">A2140_03545</name>
</gene>
<dbReference type="AlphaFoldDB" id="A0A1F6T7R8"/>
<organism evidence="7 8">
    <name type="scientific">Candidatus Muproteobacteria bacterium RBG_16_62_13</name>
    <dbReference type="NCBI Taxonomy" id="1817756"/>
    <lineage>
        <taxon>Bacteria</taxon>
        <taxon>Pseudomonadati</taxon>
        <taxon>Pseudomonadota</taxon>
        <taxon>Candidatus Muproteobacteria</taxon>
    </lineage>
</organism>
<dbReference type="InterPro" id="IPR016082">
    <property type="entry name" value="Ribosomal_uL30_ferredoxin-like"/>
</dbReference>
<dbReference type="STRING" id="1817756.A2140_03545"/>
<evidence type="ECO:0000313" key="8">
    <source>
        <dbReference type="Proteomes" id="UP000178379"/>
    </source>
</evidence>
<dbReference type="NCBIfam" id="TIGR01308">
    <property type="entry name" value="rpmD_bact"/>
    <property type="match status" value="1"/>
</dbReference>
<comment type="subunit">
    <text evidence="2 5">Part of the 50S ribosomal subunit.</text>
</comment>
<feature type="domain" description="Large ribosomal subunit protein uL30-like ferredoxin-like fold" evidence="6">
    <location>
        <begin position="9"/>
        <end position="58"/>
    </location>
</feature>
<dbReference type="PANTHER" id="PTHR15892">
    <property type="entry name" value="MITOCHONDRIAL RIBOSOMAL PROTEIN L30"/>
    <property type="match status" value="1"/>
</dbReference>
<dbReference type="CDD" id="cd01658">
    <property type="entry name" value="Ribosomal_L30"/>
    <property type="match status" value="1"/>
</dbReference>
<sequence>MSTKSGKMLRVTLLKSPFGKGKDQMATVRGLGLRRLRHTVLVEDTPSVRGMINKVGHMLKCEGETDK</sequence>
<dbReference type="EMBL" id="MFSQ01000034">
    <property type="protein sequence ID" value="OGI41170.1"/>
    <property type="molecule type" value="Genomic_DNA"/>
</dbReference>
<keyword evidence="4 5" id="KW-0687">Ribonucleoprotein</keyword>
<dbReference type="PIRSF" id="PIRSF002211">
    <property type="entry name" value="Ribosomal_L30_bac-type"/>
    <property type="match status" value="1"/>
</dbReference>
<evidence type="ECO:0000256" key="1">
    <source>
        <dbReference type="ARBA" id="ARBA00007594"/>
    </source>
</evidence>
<dbReference type="Proteomes" id="UP000178379">
    <property type="component" value="Unassembled WGS sequence"/>
</dbReference>
<name>A0A1F6T7R8_9PROT</name>
<evidence type="ECO:0000256" key="4">
    <source>
        <dbReference type="ARBA" id="ARBA00023274"/>
    </source>
</evidence>
<dbReference type="GO" id="GO:0006412">
    <property type="term" value="P:translation"/>
    <property type="evidence" value="ECO:0007669"/>
    <property type="project" value="UniProtKB-UniRule"/>
</dbReference>
<comment type="similarity">
    <text evidence="1 5">Belongs to the universal ribosomal protein uL30 family.</text>
</comment>
<accession>A0A1F6T7R8</accession>